<comment type="caution">
    <text evidence="1">The sequence shown here is derived from an EMBL/GenBank/DDBJ whole genome shotgun (WGS) entry which is preliminary data.</text>
</comment>
<proteinExistence type="predicted"/>
<organism evidence="1 2">
    <name type="scientific">Rhizobium grahamii</name>
    <dbReference type="NCBI Taxonomy" id="1120045"/>
    <lineage>
        <taxon>Bacteria</taxon>
        <taxon>Pseudomonadati</taxon>
        <taxon>Pseudomonadota</taxon>
        <taxon>Alphaproteobacteria</taxon>
        <taxon>Hyphomicrobiales</taxon>
        <taxon>Rhizobiaceae</taxon>
        <taxon>Rhizobium/Agrobacterium group</taxon>
        <taxon>Rhizobium</taxon>
    </lineage>
</organism>
<reference evidence="1 2" key="1">
    <citation type="submission" date="2017-03" db="EMBL/GenBank/DDBJ databases">
        <title>Genome analysis of Rhizobial strains effectives or ineffectives for nitrogen fixation isolated from bean seeds.</title>
        <authorList>
            <person name="Peralta H."/>
            <person name="Aguilar-Vera A."/>
            <person name="Mora Y."/>
            <person name="Vargas-Lagunas C."/>
            <person name="Girard L."/>
            <person name="Mora J."/>
        </authorList>
    </citation>
    <scope>NUCLEOTIDE SEQUENCE [LARGE SCALE GENOMIC DNA]</scope>
    <source>
        <strain evidence="1 2">CCGM3</strain>
    </source>
</reference>
<protein>
    <submittedName>
        <fullName evidence="1">Uncharacterized protein</fullName>
    </submittedName>
</protein>
<accession>A0A370KFZ4</accession>
<sequence>MSSVEQMEEFARLFDAQLPSSEGDADAYLEVDSFRMFAPTEEGDLLARLALSSSETIDLTVNPLCAARLAATILDLVGRSGDFVVDLALYDARTGKQVARLRP</sequence>
<gene>
    <name evidence="1" type="ORF">B5K06_29545</name>
</gene>
<dbReference type="OrthoDB" id="8373919at2"/>
<evidence type="ECO:0000313" key="2">
    <source>
        <dbReference type="Proteomes" id="UP000254939"/>
    </source>
</evidence>
<evidence type="ECO:0000313" key="1">
    <source>
        <dbReference type="EMBL" id="RDJ03545.1"/>
    </source>
</evidence>
<dbReference type="EMBL" id="NAAC01000042">
    <property type="protein sequence ID" value="RDJ03545.1"/>
    <property type="molecule type" value="Genomic_DNA"/>
</dbReference>
<name>A0A370KFZ4_9HYPH</name>
<dbReference type="RefSeq" id="WP_114715511.1">
    <property type="nucleotide sequence ID" value="NZ_KZ857269.1"/>
</dbReference>
<dbReference type="AlphaFoldDB" id="A0A370KFZ4"/>
<dbReference type="Proteomes" id="UP000254939">
    <property type="component" value="Unassembled WGS sequence"/>
</dbReference>